<evidence type="ECO:0000313" key="2">
    <source>
        <dbReference type="Proteomes" id="UP000236569"/>
    </source>
</evidence>
<protein>
    <submittedName>
        <fullName evidence="1">Uncharacterized protein</fullName>
    </submittedName>
</protein>
<comment type="caution">
    <text evidence="1">The sequence shown here is derived from an EMBL/GenBank/DDBJ whole genome shotgun (WGS) entry which is preliminary data.</text>
</comment>
<keyword evidence="2" id="KW-1185">Reference proteome</keyword>
<dbReference type="AlphaFoldDB" id="A0A2I9DR49"/>
<accession>A0A2I9DR49</accession>
<name>A0A2I9DR49_9DEIO</name>
<dbReference type="Proteomes" id="UP000236569">
    <property type="component" value="Unassembled WGS sequence"/>
</dbReference>
<dbReference type="OrthoDB" id="69036at2"/>
<gene>
    <name evidence="1" type="ORF">DAERI_020374</name>
</gene>
<organism evidence="1 2">
    <name type="scientific">Deinococcus aerius</name>
    <dbReference type="NCBI Taxonomy" id="200253"/>
    <lineage>
        <taxon>Bacteria</taxon>
        <taxon>Thermotogati</taxon>
        <taxon>Deinococcota</taxon>
        <taxon>Deinococci</taxon>
        <taxon>Deinococcales</taxon>
        <taxon>Deinococcaceae</taxon>
        <taxon>Deinococcus</taxon>
    </lineage>
</organism>
<dbReference type="EMBL" id="BFAG01000002">
    <property type="protein sequence ID" value="GBF04777.1"/>
    <property type="molecule type" value="Genomic_DNA"/>
</dbReference>
<reference evidence="2" key="1">
    <citation type="submission" date="2018-01" db="EMBL/GenBank/DDBJ databases">
        <title>Draft Genome Sequence of the Radioresistant Bacterium Deinococcus aerius TR0125, Isolated from the Higher Atmosphere above Japan.</title>
        <authorList>
            <person name="Satoh K."/>
            <person name="Arai H."/>
            <person name="Sanzen T."/>
            <person name="Kawaguchi Y."/>
            <person name="Hayashi H."/>
            <person name="Yokobori S."/>
            <person name="Yamagishi A."/>
            <person name="Oono Y."/>
            <person name="Narumi I."/>
        </authorList>
    </citation>
    <scope>NUCLEOTIDE SEQUENCE [LARGE SCALE GENOMIC DNA]</scope>
    <source>
        <strain evidence="2">TR0125</strain>
    </source>
</reference>
<sequence>MNVDRQRATDLLYERPYGDGARFFLPDETGRPVEVERLPSTVWRARQRVIGMHFLPDPDYLSLVTLFVPVWEGADPPLLYETVLVRGDEGEVVARAATVEAARTNHRTFLTQLCARYGLPTPPEEVPEP</sequence>
<evidence type="ECO:0000313" key="1">
    <source>
        <dbReference type="EMBL" id="GBF04777.1"/>
    </source>
</evidence>
<dbReference type="RefSeq" id="WP_103128239.1">
    <property type="nucleotide sequence ID" value="NZ_BFAG01000002.1"/>
</dbReference>
<proteinExistence type="predicted"/>